<dbReference type="CDD" id="cd21471">
    <property type="entry name" value="CrtC-like"/>
    <property type="match status" value="1"/>
</dbReference>
<dbReference type="SUPFAM" id="SSF159245">
    <property type="entry name" value="AttH-like"/>
    <property type="match status" value="1"/>
</dbReference>
<dbReference type="Proteomes" id="UP000738126">
    <property type="component" value="Unassembled WGS sequence"/>
</dbReference>
<protein>
    <submittedName>
        <fullName evidence="2">Carotenoid 1,2-hydratase</fullName>
    </submittedName>
</protein>
<evidence type="ECO:0000313" key="2">
    <source>
        <dbReference type="EMBL" id="MBK1727526.1"/>
    </source>
</evidence>
<feature type="transmembrane region" description="Helical" evidence="1">
    <location>
        <begin position="6"/>
        <end position="25"/>
    </location>
</feature>
<keyword evidence="1" id="KW-0812">Transmembrane</keyword>
<dbReference type="EMBL" id="NRSH01000170">
    <property type="protein sequence ID" value="MBK1727526.1"/>
    <property type="molecule type" value="Genomic_DNA"/>
</dbReference>
<keyword evidence="1" id="KW-0472">Membrane</keyword>
<proteinExistence type="predicted"/>
<comment type="caution">
    <text evidence="2">The sequence shown here is derived from an EMBL/GenBank/DDBJ whole genome shotgun (WGS) entry which is preliminary data.</text>
</comment>
<evidence type="ECO:0000256" key="1">
    <source>
        <dbReference type="SAM" id="Phobius"/>
    </source>
</evidence>
<gene>
    <name evidence="2" type="ORF">CKO13_10985</name>
</gene>
<sequence length="291" mass="33179">MSDDGRHGITLIAFIGSVFSPYYAWARRRGEADPYDHCALNVALYGDKRGHWALTERGRSELAQAPERLIIGPSQMRWVDGELIVDIDEVTFPRPAFLRGQVRLRPTIRNDHGLTLDPAGRHRWCALAPCARIEVSLEKPRLHWEGSGYFDTNAGDEPLEDGFHGWHWARTSGADGTTVLYDLEPRGAEPYATALHFDREHGLTRQPSPEIAALPKSLWRVRRRIPADTPQAARLRETFEDTPFYARSLVETRIAGQPLTTVHESLSLERFSRRWVQALLPFRMPRRAGRE</sequence>
<accession>A0ABS1EBV7</accession>
<evidence type="ECO:0000313" key="3">
    <source>
        <dbReference type="Proteomes" id="UP000738126"/>
    </source>
</evidence>
<organism evidence="2 3">
    <name type="scientific">Halorhodospira neutriphila</name>
    <dbReference type="NCBI Taxonomy" id="168379"/>
    <lineage>
        <taxon>Bacteria</taxon>
        <taxon>Pseudomonadati</taxon>
        <taxon>Pseudomonadota</taxon>
        <taxon>Gammaproteobacteria</taxon>
        <taxon>Chromatiales</taxon>
        <taxon>Ectothiorhodospiraceae</taxon>
        <taxon>Halorhodospira</taxon>
    </lineage>
</organism>
<name>A0ABS1EBV7_9GAMM</name>
<reference evidence="2 3" key="1">
    <citation type="journal article" date="2020" name="Microorganisms">
        <title>Osmotic Adaptation and Compatible Solute Biosynthesis of Phototrophic Bacteria as Revealed from Genome Analyses.</title>
        <authorList>
            <person name="Imhoff J.F."/>
            <person name="Rahn T."/>
            <person name="Kunzel S."/>
            <person name="Keller A."/>
            <person name="Neulinger S.C."/>
        </authorList>
    </citation>
    <scope>NUCLEOTIDE SEQUENCE [LARGE SCALE GENOMIC DNA]</scope>
    <source>
        <strain evidence="2 3">DSM 15116</strain>
    </source>
</reference>
<keyword evidence="1" id="KW-1133">Transmembrane helix</keyword>
<keyword evidence="3" id="KW-1185">Reference proteome</keyword>